<sequence>MLKELAGVESMLFNTPRLVPQLAKRTTLSVILTDGAALVCRGRGGGQELGQHRENSQGIEPASPRLGSERLGHYATAAPILMVRYWLGVVQNMSHQPWSNSGRNLDAPSHGSIRFPGVLDVGHLSHAIDRRSGRDAMVAAPWQTRELGRGICNALKSVKYDTPRRRHVALFITEVIVLFRDKAHIRILRRSGTSESRPVECTKTHTLRNCSQFYCMRTTRLPRRAKTEFANSRAGGGGVAAWIFAHEIRAGRCHWPAHFLRDLPFPPPLHSGAAPYTPRPTFIGSLRARSKVPSKYLYATTATVKSLFGQESKRECAEGKGGGGRVLSRMFHHLSGDTPTAIPTYSPAASKEVFHPGIAPLAPARCITTPCGHFSLDDIALQNTSGLARMCGLVHRALLKDIKIGNRGAARKRFQMTHIPTGFSPLRPFHCLDQLAFRYVRAVRQKCAGASSCTNHAAGTLSNRRGWLPIFWHSNFTCLYVRSVSVRCLSGAHRITSKHDVFGEQVVDYWWRVEFQCRRSPHLHIVVWLKDHPNHETQEEIQMIDRFPVVHKGRTSRSLVMLQVGGHLEQHLRYSEHRSSEPRCFENVGLIGGRPFNAATLGRETNGLFTIDDALAPWAGSQNTMTTPPPLLPTDRGGDEI</sequence>
<reference evidence="2 3" key="1">
    <citation type="submission" date="2023-02" db="EMBL/GenBank/DDBJ databases">
        <title>LHISI_Scaffold_Assembly.</title>
        <authorList>
            <person name="Stuart O.P."/>
            <person name="Cleave R."/>
            <person name="Magrath M.J.L."/>
            <person name="Mikheyev A.S."/>
        </authorList>
    </citation>
    <scope>NUCLEOTIDE SEQUENCE [LARGE SCALE GENOMIC DNA]</scope>
    <source>
        <strain evidence="2">Daus_M_001</strain>
        <tissue evidence="2">Leg muscle</tissue>
    </source>
</reference>
<accession>A0ABQ9IH33</accession>
<evidence type="ECO:0000313" key="3">
    <source>
        <dbReference type="Proteomes" id="UP001159363"/>
    </source>
</evidence>
<evidence type="ECO:0008006" key="4">
    <source>
        <dbReference type="Google" id="ProtNLM"/>
    </source>
</evidence>
<name>A0ABQ9IH33_9NEOP</name>
<proteinExistence type="predicted"/>
<feature type="region of interest" description="Disordered" evidence="1">
    <location>
        <begin position="620"/>
        <end position="641"/>
    </location>
</feature>
<keyword evidence="3" id="KW-1185">Reference proteome</keyword>
<evidence type="ECO:0000256" key="1">
    <source>
        <dbReference type="SAM" id="MobiDB-lite"/>
    </source>
</evidence>
<gene>
    <name evidence="2" type="ORF">PR048_001292</name>
</gene>
<evidence type="ECO:0000313" key="2">
    <source>
        <dbReference type="EMBL" id="KAJ8895951.1"/>
    </source>
</evidence>
<comment type="caution">
    <text evidence="2">The sequence shown here is derived from an EMBL/GenBank/DDBJ whole genome shotgun (WGS) entry which is preliminary data.</text>
</comment>
<dbReference type="Proteomes" id="UP001159363">
    <property type="component" value="Chromosome 1"/>
</dbReference>
<organism evidence="2 3">
    <name type="scientific">Dryococelus australis</name>
    <dbReference type="NCBI Taxonomy" id="614101"/>
    <lineage>
        <taxon>Eukaryota</taxon>
        <taxon>Metazoa</taxon>
        <taxon>Ecdysozoa</taxon>
        <taxon>Arthropoda</taxon>
        <taxon>Hexapoda</taxon>
        <taxon>Insecta</taxon>
        <taxon>Pterygota</taxon>
        <taxon>Neoptera</taxon>
        <taxon>Polyneoptera</taxon>
        <taxon>Phasmatodea</taxon>
        <taxon>Verophasmatodea</taxon>
        <taxon>Anareolatae</taxon>
        <taxon>Phasmatidae</taxon>
        <taxon>Eurycanthinae</taxon>
        <taxon>Dryococelus</taxon>
    </lineage>
</organism>
<feature type="region of interest" description="Disordered" evidence="1">
    <location>
        <begin position="47"/>
        <end position="66"/>
    </location>
</feature>
<protein>
    <recommendedName>
        <fullName evidence="4">Helitron helicase-like domain-containing protein</fullName>
    </recommendedName>
</protein>
<dbReference type="EMBL" id="JARBHB010000001">
    <property type="protein sequence ID" value="KAJ8895951.1"/>
    <property type="molecule type" value="Genomic_DNA"/>
</dbReference>